<keyword evidence="2" id="KW-1185">Reference proteome</keyword>
<evidence type="ECO:0000313" key="2">
    <source>
        <dbReference type="Proteomes" id="UP000053235"/>
    </source>
</evidence>
<name>A0A0M6ZXF0_9HYPH</name>
<protein>
    <submittedName>
        <fullName evidence="1">Uncharacterized protein</fullName>
    </submittedName>
</protein>
<evidence type="ECO:0000313" key="1">
    <source>
        <dbReference type="EMBL" id="CTQ66967.1"/>
    </source>
</evidence>
<reference evidence="2" key="1">
    <citation type="submission" date="2015-07" db="EMBL/GenBank/DDBJ databases">
        <authorList>
            <person name="Rodrigo-Torres Lidia"/>
            <person name="Arahal R.David."/>
        </authorList>
    </citation>
    <scope>NUCLEOTIDE SEQUENCE [LARGE SCALE GENOMIC DNA]</scope>
    <source>
        <strain evidence="2">CECT 5112</strain>
    </source>
</reference>
<gene>
    <name evidence="1" type="ORF">LAX5112_01160</name>
</gene>
<dbReference type="AlphaFoldDB" id="A0A0M6ZXF0"/>
<accession>A0A0M6ZXF0</accession>
<sequence length="51" mass="5556">MIWAPVRRVGSSDIHLTSAPTHLIVQRTLHNVPKIYGFGKDAVALPPLAPI</sequence>
<organism evidence="1 2">
    <name type="scientific">Roseibium alexandrii</name>
    <dbReference type="NCBI Taxonomy" id="388408"/>
    <lineage>
        <taxon>Bacteria</taxon>
        <taxon>Pseudomonadati</taxon>
        <taxon>Pseudomonadota</taxon>
        <taxon>Alphaproteobacteria</taxon>
        <taxon>Hyphomicrobiales</taxon>
        <taxon>Stappiaceae</taxon>
        <taxon>Roseibium</taxon>
    </lineage>
</organism>
<dbReference type="Proteomes" id="UP000053235">
    <property type="component" value="Unassembled WGS sequence"/>
</dbReference>
<dbReference type="STRING" id="388408.LAX5112_01160"/>
<dbReference type="EMBL" id="CXWD01000004">
    <property type="protein sequence ID" value="CTQ66967.1"/>
    <property type="molecule type" value="Genomic_DNA"/>
</dbReference>
<proteinExistence type="predicted"/>